<evidence type="ECO:0000313" key="4">
    <source>
        <dbReference type="EMBL" id="PRO65839.1"/>
    </source>
</evidence>
<dbReference type="NCBIfam" id="TIGR01221">
    <property type="entry name" value="rmlC"/>
    <property type="match status" value="1"/>
</dbReference>
<comment type="caution">
    <text evidence="4">The sequence shown here is derived from an EMBL/GenBank/DDBJ whole genome shotgun (WGS) entry which is preliminary data.</text>
</comment>
<evidence type="ECO:0000313" key="5">
    <source>
        <dbReference type="Proteomes" id="UP000243650"/>
    </source>
</evidence>
<accession>A0A2P6MHS0</accession>
<comment type="pathway">
    <text evidence="3">Carbohydrate biosynthesis; dTDP-L-rhamnose biosynthesis.</text>
</comment>
<dbReference type="EMBL" id="PVNS01000006">
    <property type="protein sequence ID" value="PRO65839.1"/>
    <property type="molecule type" value="Genomic_DNA"/>
</dbReference>
<comment type="function">
    <text evidence="3">Catalyzes the epimerization of the C3' and C5'positions of dTDP-6-deoxy-D-xylo-4-hexulose, forming dTDP-6-deoxy-L-lyxo-4-hexulose.</text>
</comment>
<dbReference type="AlphaFoldDB" id="A0A2P6MHS0"/>
<gene>
    <name evidence="4" type="primary">rfbC</name>
    <name evidence="4" type="ORF">C6I21_08050</name>
</gene>
<comment type="similarity">
    <text evidence="3">Belongs to the dTDP-4-dehydrorhamnose 3,5-epimerase family.</text>
</comment>
<dbReference type="InterPro" id="IPR000888">
    <property type="entry name" value="RmlC-like"/>
</dbReference>
<evidence type="ECO:0000256" key="1">
    <source>
        <dbReference type="PIRSR" id="PIRSR600888-1"/>
    </source>
</evidence>
<organism evidence="4 5">
    <name type="scientific">Alkalicoccus urumqiensis</name>
    <name type="common">Bacillus urumqiensis</name>
    <dbReference type="NCBI Taxonomy" id="1548213"/>
    <lineage>
        <taxon>Bacteria</taxon>
        <taxon>Bacillati</taxon>
        <taxon>Bacillota</taxon>
        <taxon>Bacilli</taxon>
        <taxon>Bacillales</taxon>
        <taxon>Bacillaceae</taxon>
        <taxon>Alkalicoccus</taxon>
    </lineage>
</organism>
<dbReference type="SUPFAM" id="SSF51182">
    <property type="entry name" value="RmlC-like cupins"/>
    <property type="match status" value="1"/>
</dbReference>
<dbReference type="InterPro" id="IPR014710">
    <property type="entry name" value="RmlC-like_jellyroll"/>
</dbReference>
<evidence type="ECO:0000256" key="2">
    <source>
        <dbReference type="PIRSR" id="PIRSR600888-3"/>
    </source>
</evidence>
<keyword evidence="3" id="KW-0413">Isomerase</keyword>
<dbReference type="EC" id="5.1.3.13" evidence="3"/>
<dbReference type="Proteomes" id="UP000243650">
    <property type="component" value="Unassembled WGS sequence"/>
</dbReference>
<dbReference type="InterPro" id="IPR011051">
    <property type="entry name" value="RmlC_Cupin_sf"/>
</dbReference>
<feature type="active site" description="Proton acceptor" evidence="1">
    <location>
        <position position="62"/>
    </location>
</feature>
<comment type="subunit">
    <text evidence="3">Homodimer.</text>
</comment>
<comment type="catalytic activity">
    <reaction evidence="3">
        <text>dTDP-4-dehydro-6-deoxy-alpha-D-glucose = dTDP-4-dehydro-beta-L-rhamnose</text>
        <dbReference type="Rhea" id="RHEA:16969"/>
        <dbReference type="ChEBI" id="CHEBI:57649"/>
        <dbReference type="ChEBI" id="CHEBI:62830"/>
        <dbReference type="EC" id="5.1.3.13"/>
    </reaction>
</comment>
<dbReference type="UniPathway" id="UPA00124"/>
<dbReference type="CDD" id="cd00438">
    <property type="entry name" value="cupin_RmlC"/>
    <property type="match status" value="1"/>
</dbReference>
<dbReference type="OrthoDB" id="9800680at2"/>
<dbReference type="GO" id="GO:0008830">
    <property type="term" value="F:dTDP-4-dehydrorhamnose 3,5-epimerase activity"/>
    <property type="evidence" value="ECO:0007669"/>
    <property type="project" value="UniProtKB-UniRule"/>
</dbReference>
<dbReference type="Gene3D" id="2.60.120.10">
    <property type="entry name" value="Jelly Rolls"/>
    <property type="match status" value="1"/>
</dbReference>
<protein>
    <recommendedName>
        <fullName evidence="3">dTDP-4-dehydrorhamnose 3,5-epimerase</fullName>
        <ecNumber evidence="3">5.1.3.13</ecNumber>
    </recommendedName>
    <alternativeName>
        <fullName evidence="3">Thymidine diphospho-4-keto-rhamnose 3,5-epimerase</fullName>
    </alternativeName>
</protein>
<dbReference type="GO" id="GO:0019305">
    <property type="term" value="P:dTDP-rhamnose biosynthetic process"/>
    <property type="evidence" value="ECO:0007669"/>
    <property type="project" value="UniProtKB-UniRule"/>
</dbReference>
<dbReference type="PANTHER" id="PTHR21047">
    <property type="entry name" value="DTDP-6-DEOXY-D-GLUCOSE-3,5 EPIMERASE"/>
    <property type="match status" value="1"/>
</dbReference>
<dbReference type="Pfam" id="PF00908">
    <property type="entry name" value="dTDP_sugar_isom"/>
    <property type="match status" value="1"/>
</dbReference>
<dbReference type="RefSeq" id="WP_105958935.1">
    <property type="nucleotide sequence ID" value="NZ_PVNS01000006.1"/>
</dbReference>
<name>A0A2P6MHS0_ALKUR</name>
<proteinExistence type="inferred from homology"/>
<dbReference type="GO" id="GO:0000271">
    <property type="term" value="P:polysaccharide biosynthetic process"/>
    <property type="evidence" value="ECO:0007669"/>
    <property type="project" value="TreeGrafter"/>
</dbReference>
<reference evidence="4 5" key="1">
    <citation type="submission" date="2018-03" db="EMBL/GenBank/DDBJ databases">
        <title>Bacillus urumqiensis sp. nov., a moderately haloalkaliphilic bacterium isolated from a salt lake.</title>
        <authorList>
            <person name="Zhao B."/>
            <person name="Liao Z."/>
        </authorList>
    </citation>
    <scope>NUCLEOTIDE SEQUENCE [LARGE SCALE GENOMIC DNA]</scope>
    <source>
        <strain evidence="4 5">BZ-SZ-XJ18</strain>
    </source>
</reference>
<dbReference type="PANTHER" id="PTHR21047:SF2">
    <property type="entry name" value="THYMIDINE DIPHOSPHO-4-KETO-RHAMNOSE 3,5-EPIMERASE"/>
    <property type="match status" value="1"/>
</dbReference>
<feature type="site" description="Participates in a stacking interaction with the thymidine ring of dTDP-4-oxo-6-deoxyglucose" evidence="2">
    <location>
        <position position="138"/>
    </location>
</feature>
<sequence>MKVIETDINDICIIEPAVFGDQRGWFMESYSYEKLKKEGTDFNFIQDNHSFSAQKGVLRGLHFQQNPKAQTKLIRCTRGKILDVAVDIREGSPTYLKWIAVVLSEENKKQLLVPKGFAHGFVTLTENVEVQYKVDNGYSPEHDCSIRYDDPQLDIDWGIINPLLSEKDSQAPLLKDCEHGFKY</sequence>
<evidence type="ECO:0000256" key="3">
    <source>
        <dbReference type="RuleBase" id="RU364069"/>
    </source>
</evidence>
<feature type="active site" description="Proton donor" evidence="1">
    <location>
        <position position="132"/>
    </location>
</feature>
<dbReference type="GO" id="GO:0005829">
    <property type="term" value="C:cytosol"/>
    <property type="evidence" value="ECO:0007669"/>
    <property type="project" value="TreeGrafter"/>
</dbReference>
<keyword evidence="5" id="KW-1185">Reference proteome</keyword>